<organism evidence="1 2">
    <name type="scientific">Cordyceps javanica</name>
    <dbReference type="NCBI Taxonomy" id="43265"/>
    <lineage>
        <taxon>Eukaryota</taxon>
        <taxon>Fungi</taxon>
        <taxon>Dikarya</taxon>
        <taxon>Ascomycota</taxon>
        <taxon>Pezizomycotina</taxon>
        <taxon>Sordariomycetes</taxon>
        <taxon>Hypocreomycetidae</taxon>
        <taxon>Hypocreales</taxon>
        <taxon>Cordycipitaceae</taxon>
        <taxon>Cordyceps</taxon>
    </lineage>
</organism>
<dbReference type="Proteomes" id="UP000315783">
    <property type="component" value="Unassembled WGS sequence"/>
</dbReference>
<accession>A0A545V666</accession>
<sequence length="184" mass="20877">MRWQRGPGSCFFFRVATSSCRIFGDEDIETKMFLVARGREGEKSYWVTGRGRRREEGRRWSWWCRWRAVSTISQLSLLIMRGAEALSLSSFLFASLHLDLGLSSPLCWASCPFLSLSCQPFAPASAPPPPGEWPRAWQFADYLFFLQIIVQNSNYNSHNPIPMPMPVPSARALAQHCLLCCPVG</sequence>
<reference evidence="1 2" key="1">
    <citation type="journal article" date="2019" name="Appl. Microbiol. Biotechnol.">
        <title>Genome sequence of Isaria javanica and comparative genome analysis insights into family S53 peptidase evolution in fungal entomopathogens.</title>
        <authorList>
            <person name="Lin R."/>
            <person name="Zhang X."/>
            <person name="Xin B."/>
            <person name="Zou M."/>
            <person name="Gao Y."/>
            <person name="Qin F."/>
            <person name="Hu Q."/>
            <person name="Xie B."/>
            <person name="Cheng X."/>
        </authorList>
    </citation>
    <scope>NUCLEOTIDE SEQUENCE [LARGE SCALE GENOMIC DNA]</scope>
    <source>
        <strain evidence="1 2">IJ1G</strain>
    </source>
</reference>
<evidence type="ECO:0000313" key="2">
    <source>
        <dbReference type="Proteomes" id="UP000315783"/>
    </source>
</evidence>
<keyword evidence="2" id="KW-1185">Reference proteome</keyword>
<dbReference type="EMBL" id="SPUK01000005">
    <property type="protein sequence ID" value="TQV97203.1"/>
    <property type="molecule type" value="Genomic_DNA"/>
</dbReference>
<evidence type="ECO:0000313" key="1">
    <source>
        <dbReference type="EMBL" id="TQV97203.1"/>
    </source>
</evidence>
<comment type="caution">
    <text evidence="1">The sequence shown here is derived from an EMBL/GenBank/DDBJ whole genome shotgun (WGS) entry which is preliminary data.</text>
</comment>
<proteinExistence type="predicted"/>
<gene>
    <name evidence="1" type="ORF">IF1G_04443</name>
</gene>
<dbReference type="AlphaFoldDB" id="A0A545V666"/>
<name>A0A545V666_9HYPO</name>
<protein>
    <submittedName>
        <fullName evidence="1">Uncharacterized protein</fullName>
    </submittedName>
</protein>